<dbReference type="Proteomes" id="UP000828251">
    <property type="component" value="Unassembled WGS sequence"/>
</dbReference>
<dbReference type="AlphaFoldDB" id="A0A9D3U836"/>
<evidence type="ECO:0000313" key="2">
    <source>
        <dbReference type="EMBL" id="KAH1031708.1"/>
    </source>
</evidence>
<feature type="region of interest" description="Disordered" evidence="1">
    <location>
        <begin position="56"/>
        <end position="101"/>
    </location>
</feature>
<reference evidence="2 3" key="1">
    <citation type="journal article" date="2021" name="Plant Biotechnol. J.">
        <title>Multi-omics assisted identification of the key and species-specific regulatory components of drought-tolerant mechanisms in Gossypium stocksii.</title>
        <authorList>
            <person name="Yu D."/>
            <person name="Ke L."/>
            <person name="Zhang D."/>
            <person name="Wu Y."/>
            <person name="Sun Y."/>
            <person name="Mei J."/>
            <person name="Sun J."/>
            <person name="Sun Y."/>
        </authorList>
    </citation>
    <scope>NUCLEOTIDE SEQUENCE [LARGE SCALE GENOMIC DNA]</scope>
    <source>
        <strain evidence="3">cv. E1</strain>
        <tissue evidence="2">Leaf</tissue>
    </source>
</reference>
<dbReference type="OrthoDB" id="10462597at2759"/>
<keyword evidence="3" id="KW-1185">Reference proteome</keyword>
<accession>A0A9D3U836</accession>
<evidence type="ECO:0000256" key="1">
    <source>
        <dbReference type="SAM" id="MobiDB-lite"/>
    </source>
</evidence>
<gene>
    <name evidence="2" type="ORF">J1N35_043882</name>
</gene>
<comment type="caution">
    <text evidence="2">The sequence shown here is derived from an EMBL/GenBank/DDBJ whole genome shotgun (WGS) entry which is preliminary data.</text>
</comment>
<protein>
    <submittedName>
        <fullName evidence="2">Uncharacterized protein</fullName>
    </submittedName>
</protein>
<sequence>MASLLEAVRKDVHTSYFDALYDVDKGALGFDVCFLSSAVWDSFVSTWKNSQDFYLDEDPVENDNETSPIENDNMAPPTKNKNAGQDADRGREETNEDGWSF</sequence>
<evidence type="ECO:0000313" key="3">
    <source>
        <dbReference type="Proteomes" id="UP000828251"/>
    </source>
</evidence>
<organism evidence="2 3">
    <name type="scientific">Gossypium stocksii</name>
    <dbReference type="NCBI Taxonomy" id="47602"/>
    <lineage>
        <taxon>Eukaryota</taxon>
        <taxon>Viridiplantae</taxon>
        <taxon>Streptophyta</taxon>
        <taxon>Embryophyta</taxon>
        <taxon>Tracheophyta</taxon>
        <taxon>Spermatophyta</taxon>
        <taxon>Magnoliopsida</taxon>
        <taxon>eudicotyledons</taxon>
        <taxon>Gunneridae</taxon>
        <taxon>Pentapetalae</taxon>
        <taxon>rosids</taxon>
        <taxon>malvids</taxon>
        <taxon>Malvales</taxon>
        <taxon>Malvaceae</taxon>
        <taxon>Malvoideae</taxon>
        <taxon>Gossypium</taxon>
    </lineage>
</organism>
<dbReference type="EMBL" id="JAIQCV010000013">
    <property type="protein sequence ID" value="KAH1031708.1"/>
    <property type="molecule type" value="Genomic_DNA"/>
</dbReference>
<name>A0A9D3U836_9ROSI</name>
<proteinExistence type="predicted"/>